<dbReference type="PROSITE" id="PS51257">
    <property type="entry name" value="PROKAR_LIPOPROTEIN"/>
    <property type="match status" value="1"/>
</dbReference>
<name>A0A2N4USC6_9GAMM</name>
<evidence type="ECO:0000256" key="2">
    <source>
        <dbReference type="ARBA" id="ARBA00023136"/>
    </source>
</evidence>
<gene>
    <name evidence="6" type="ORF">CIK00_10575</name>
</gene>
<dbReference type="GO" id="GO:0009279">
    <property type="term" value="C:cell outer membrane"/>
    <property type="evidence" value="ECO:0007669"/>
    <property type="project" value="UniProtKB-SubCell"/>
</dbReference>
<evidence type="ECO:0000256" key="4">
    <source>
        <dbReference type="PROSITE-ProRule" id="PRU00473"/>
    </source>
</evidence>
<feature type="domain" description="OmpA-like" evidence="5">
    <location>
        <begin position="35"/>
        <end position="155"/>
    </location>
</feature>
<organism evidence="6 7">
    <name type="scientific">Photobacterium carnosum</name>
    <dbReference type="NCBI Taxonomy" id="2023717"/>
    <lineage>
        <taxon>Bacteria</taxon>
        <taxon>Pseudomonadati</taxon>
        <taxon>Pseudomonadota</taxon>
        <taxon>Gammaproteobacteria</taxon>
        <taxon>Vibrionales</taxon>
        <taxon>Vibrionaceae</taxon>
        <taxon>Photobacterium</taxon>
    </lineage>
</organism>
<dbReference type="PROSITE" id="PS51123">
    <property type="entry name" value="OMPA_2"/>
    <property type="match status" value="1"/>
</dbReference>
<dbReference type="AlphaFoldDB" id="A0A2N4USC6"/>
<dbReference type="PRINTS" id="PR01021">
    <property type="entry name" value="OMPADOMAIN"/>
</dbReference>
<dbReference type="SUPFAM" id="SSF103088">
    <property type="entry name" value="OmpA-like"/>
    <property type="match status" value="1"/>
</dbReference>
<evidence type="ECO:0000313" key="7">
    <source>
        <dbReference type="Proteomes" id="UP000234420"/>
    </source>
</evidence>
<proteinExistence type="predicted"/>
<dbReference type="InterPro" id="IPR006665">
    <property type="entry name" value="OmpA-like"/>
</dbReference>
<dbReference type="RefSeq" id="WP_101768838.1">
    <property type="nucleotide sequence ID" value="NZ_BPPU01000002.1"/>
</dbReference>
<sequence length="173" mass="18677">MKLLTTSLVLLSIGISGCVSNQAIYADYGDLACGQTTTVVGGHYWPAVVNFDFDNKLLGKEQQQELDQAAQLLKANPTLNIAVIGSADYSGKADYNDQLAKARAVVVANYLQQQGISSHRIVTLGTGSREPFIISNNKTDNRVNRRTQLILLGADFNPVSMQYNSVASHSSAQ</sequence>
<dbReference type="Pfam" id="PF00691">
    <property type="entry name" value="OmpA"/>
    <property type="match status" value="1"/>
</dbReference>
<dbReference type="InterPro" id="IPR050330">
    <property type="entry name" value="Bact_OuterMem_StrucFunc"/>
</dbReference>
<keyword evidence="2 4" id="KW-0472">Membrane</keyword>
<dbReference type="PANTHER" id="PTHR30329:SF21">
    <property type="entry name" value="LIPOPROTEIN YIAD-RELATED"/>
    <property type="match status" value="1"/>
</dbReference>
<accession>A0A2N4USC6</accession>
<comment type="subcellular location">
    <subcellularLocation>
        <location evidence="1">Cell outer membrane</location>
    </subcellularLocation>
</comment>
<dbReference type="Proteomes" id="UP000234420">
    <property type="component" value="Unassembled WGS sequence"/>
</dbReference>
<dbReference type="InterPro" id="IPR036737">
    <property type="entry name" value="OmpA-like_sf"/>
</dbReference>
<dbReference type="EMBL" id="NPIB01000011">
    <property type="protein sequence ID" value="PLC57897.1"/>
    <property type="molecule type" value="Genomic_DNA"/>
</dbReference>
<reference evidence="6 7" key="1">
    <citation type="journal article" date="2018" name="Syst. Appl. Microbiol.">
        <title>Photobacterium carnosum sp. nov., isolated from spoiled modified atmosphere packaged poultry meat.</title>
        <authorList>
            <person name="Hilgarth M."/>
            <person name="Fuertes S."/>
            <person name="Ehrmann M."/>
            <person name="Vogel R.F."/>
        </authorList>
    </citation>
    <scope>NUCLEOTIDE SEQUENCE [LARGE SCALE GENOMIC DNA]</scope>
    <source>
        <strain evidence="6 7">TMW 2.2021</strain>
    </source>
</reference>
<dbReference type="Gene3D" id="3.30.1330.60">
    <property type="entry name" value="OmpA-like domain"/>
    <property type="match status" value="1"/>
</dbReference>
<dbReference type="CDD" id="cd07185">
    <property type="entry name" value="OmpA_C-like"/>
    <property type="match status" value="1"/>
</dbReference>
<evidence type="ECO:0000256" key="3">
    <source>
        <dbReference type="ARBA" id="ARBA00023237"/>
    </source>
</evidence>
<evidence type="ECO:0000259" key="5">
    <source>
        <dbReference type="PROSITE" id="PS51123"/>
    </source>
</evidence>
<evidence type="ECO:0000256" key="1">
    <source>
        <dbReference type="ARBA" id="ARBA00004442"/>
    </source>
</evidence>
<protein>
    <recommendedName>
        <fullName evidence="5">OmpA-like domain-containing protein</fullName>
    </recommendedName>
</protein>
<comment type="caution">
    <text evidence="6">The sequence shown here is derived from an EMBL/GenBank/DDBJ whole genome shotgun (WGS) entry which is preliminary data.</text>
</comment>
<keyword evidence="3" id="KW-0998">Cell outer membrane</keyword>
<dbReference type="InterPro" id="IPR006664">
    <property type="entry name" value="OMP_bac"/>
</dbReference>
<evidence type="ECO:0000313" key="6">
    <source>
        <dbReference type="EMBL" id="PLC57897.1"/>
    </source>
</evidence>
<dbReference type="PANTHER" id="PTHR30329">
    <property type="entry name" value="STATOR ELEMENT OF FLAGELLAR MOTOR COMPLEX"/>
    <property type="match status" value="1"/>
</dbReference>
<keyword evidence="7" id="KW-1185">Reference proteome</keyword>